<gene>
    <name evidence="3" type="ORF">AB8S09_11860</name>
</gene>
<keyword evidence="1" id="KW-0732">Signal</keyword>
<feature type="signal peptide" evidence="1">
    <location>
        <begin position="1"/>
        <end position="27"/>
    </location>
</feature>
<protein>
    <submittedName>
        <fullName evidence="3">Cell wall-binding repeat-containing protein</fullName>
    </submittedName>
</protein>
<feature type="domain" description="D-glucuronyl C5-epimerase C-terminal" evidence="2">
    <location>
        <begin position="547"/>
        <end position="741"/>
    </location>
</feature>
<accession>A0ABV4DZK9</accession>
<dbReference type="InterPro" id="IPR051922">
    <property type="entry name" value="Bact_Sporulation_Assoc"/>
</dbReference>
<dbReference type="Pfam" id="PF06662">
    <property type="entry name" value="C5-epim_C"/>
    <property type="match status" value="1"/>
</dbReference>
<dbReference type="InterPro" id="IPR007253">
    <property type="entry name" value="Cell_wall-bd_2"/>
</dbReference>
<dbReference type="InterPro" id="IPR008928">
    <property type="entry name" value="6-hairpin_glycosidase_sf"/>
</dbReference>
<dbReference type="SUPFAM" id="SSF48208">
    <property type="entry name" value="Six-hairpin glycosidases"/>
    <property type="match status" value="1"/>
</dbReference>
<evidence type="ECO:0000313" key="4">
    <source>
        <dbReference type="Proteomes" id="UP001565220"/>
    </source>
</evidence>
<dbReference type="EMBL" id="JBGFFE010000019">
    <property type="protein sequence ID" value="MEY8764324.1"/>
    <property type="molecule type" value="Genomic_DNA"/>
</dbReference>
<name>A0ABV4DZK9_9CLOT</name>
<proteinExistence type="predicted"/>
<organism evidence="3 4">
    <name type="scientific">Clostridium lapidicellarium</name>
    <dbReference type="NCBI Taxonomy" id="3240931"/>
    <lineage>
        <taxon>Bacteria</taxon>
        <taxon>Bacillati</taxon>
        <taxon>Bacillota</taxon>
        <taxon>Clostridia</taxon>
        <taxon>Eubacteriales</taxon>
        <taxon>Clostridiaceae</taxon>
        <taxon>Clostridium</taxon>
    </lineage>
</organism>
<dbReference type="Proteomes" id="UP001565220">
    <property type="component" value="Unassembled WGS sequence"/>
</dbReference>
<sequence length="750" mass="83933">MLYKRNTIITLVVFIVMMFAGSKAVNAEDQSQITNRLYGVDRYSTNMDVVNYGWTGHSEYAVIVSGENFPDAICSTSLSAKYNAPLFLTAGDTLNAQIKDKLEELGVKKVFLIGGTGVMSDGIKDELMQKDIDVERLGGSTRIETSIEIAKKVEENKLGDELFVASSEGFADALSVSAYAAGKAEPVLLTPSSGEPEELKNYVSTLKPSKTYIIGGQAVMPDSVASCFENYERLGGIDRYETNAQILNKFYDLSNTNKIYIAAGINYPDALSISPLAARDNSPLVLAGDNMSENQVKMVRDNRNTLKERIVVGGESVVPDYLVDRLFADSDDITPENFINSYNGQLPSDELSAFKNLALGFSLYPNDSSLKSAFDEGASHLLDSAVKIHNGGNYDKALDIYNYLLQLKVQLPVEVKTNATVFRNVALSKNPIASRYVYKESSQAIVQNALEEYSKLNFNFDNPIKYSAMQEYLNFSTNDHFTTDKPDSLTFDENGIPMVIYREFGTQYNYVTICQYALYLHAKYLQGDTSAVNQFIKCADFLVDHMDSDGSFRYKFPYYSYESLGMDWTSSMSQGEALNVFSRAYEITGDSKYITAGNKAFNYLITPVSSGGVMDTLGSFEPKFKNDIFFEEYVNTIPSYTLNGYMFTLLGIYDWSQLARQVSSIDGSKADYYFNEGIKSLKIILPYYDIGGFTSYDLVHLMTSRDANPALDYHKVHIDLLEAIYSITGDEYFMDMRNQWVNYISFTQKN</sequence>
<evidence type="ECO:0000313" key="3">
    <source>
        <dbReference type="EMBL" id="MEY8764324.1"/>
    </source>
</evidence>
<dbReference type="PANTHER" id="PTHR30032">
    <property type="entry name" value="N-ACETYLMURAMOYL-L-ALANINE AMIDASE-RELATED"/>
    <property type="match status" value="1"/>
</dbReference>
<reference evidence="3 4" key="1">
    <citation type="submission" date="2024-08" db="EMBL/GenBank/DDBJ databases">
        <title>Clostridium lapicellarii sp. nov., and Clostridium renhuaiense sp. nov., two species isolated from the mud in a fermentation cellar used for producing sauce-flavour Chinese liquors.</title>
        <authorList>
            <person name="Yang F."/>
            <person name="Wang H."/>
            <person name="Chen L.Q."/>
            <person name="Zhou N."/>
            <person name="Lu J.J."/>
            <person name="Pu X.X."/>
            <person name="Wan B."/>
            <person name="Wang L."/>
            <person name="Liu S.J."/>
        </authorList>
    </citation>
    <scope>NUCLEOTIDE SEQUENCE [LARGE SCALE GENOMIC DNA]</scope>
    <source>
        <strain evidence="3 4">MT-113</strain>
    </source>
</reference>
<evidence type="ECO:0000259" key="2">
    <source>
        <dbReference type="Pfam" id="PF06662"/>
    </source>
</evidence>
<dbReference type="RefSeq" id="WP_294185160.1">
    <property type="nucleotide sequence ID" value="NZ_JBGFFE010000019.1"/>
</dbReference>
<comment type="caution">
    <text evidence="3">The sequence shown here is derived from an EMBL/GenBank/DDBJ whole genome shotgun (WGS) entry which is preliminary data.</text>
</comment>
<keyword evidence="4" id="KW-1185">Reference proteome</keyword>
<evidence type="ECO:0000256" key="1">
    <source>
        <dbReference type="SAM" id="SignalP"/>
    </source>
</evidence>
<dbReference type="Gene3D" id="3.40.50.12090">
    <property type="match status" value="2"/>
</dbReference>
<dbReference type="Pfam" id="PF04122">
    <property type="entry name" value="CW_binding_2"/>
    <property type="match status" value="3"/>
</dbReference>
<dbReference type="InterPro" id="IPR010598">
    <property type="entry name" value="C5-epim_C"/>
</dbReference>
<feature type="chain" id="PRO_5047144296" evidence="1">
    <location>
        <begin position="28"/>
        <end position="750"/>
    </location>
</feature>
<dbReference type="PANTHER" id="PTHR30032:SF8">
    <property type="entry name" value="GERMINATION-SPECIFIC N-ACETYLMURAMOYL-L-ALANINE AMIDASE"/>
    <property type="match status" value="1"/>
</dbReference>